<evidence type="ECO:0000256" key="1">
    <source>
        <dbReference type="ARBA" id="ARBA00005443"/>
    </source>
</evidence>
<dbReference type="PANTHER" id="PTHR23058">
    <property type="entry name" value="PEROXISOMAL MEMBRANE PROTEIN PEX14"/>
    <property type="match status" value="1"/>
</dbReference>
<evidence type="ECO:0000256" key="10">
    <source>
        <dbReference type="RuleBase" id="RU367032"/>
    </source>
</evidence>
<dbReference type="Gene3D" id="1.10.10.10">
    <property type="entry name" value="Winged helix-like DNA-binding domain superfamily/Winged helix DNA-binding domain"/>
    <property type="match status" value="1"/>
</dbReference>
<organism evidence="14 15">
    <name type="scientific">Rhizophagus irregularis</name>
    <dbReference type="NCBI Taxonomy" id="588596"/>
    <lineage>
        <taxon>Eukaryota</taxon>
        <taxon>Fungi</taxon>
        <taxon>Fungi incertae sedis</taxon>
        <taxon>Mucoromycota</taxon>
        <taxon>Glomeromycotina</taxon>
        <taxon>Glomeromycetes</taxon>
        <taxon>Glomerales</taxon>
        <taxon>Glomeraceae</taxon>
        <taxon>Rhizophagus</taxon>
    </lineage>
</organism>
<evidence type="ECO:0000259" key="13">
    <source>
        <dbReference type="Pfam" id="PF04695"/>
    </source>
</evidence>
<feature type="region of interest" description="Disordered" evidence="11">
    <location>
        <begin position="384"/>
        <end position="420"/>
    </location>
</feature>
<dbReference type="GO" id="GO:0005778">
    <property type="term" value="C:peroxisomal membrane"/>
    <property type="evidence" value="ECO:0007669"/>
    <property type="project" value="UniProtKB-SubCell"/>
</dbReference>
<evidence type="ECO:0000256" key="12">
    <source>
        <dbReference type="SAM" id="Phobius"/>
    </source>
</evidence>
<feature type="region of interest" description="Disordered" evidence="11">
    <location>
        <begin position="1"/>
        <end position="30"/>
    </location>
</feature>
<dbReference type="GO" id="GO:0016560">
    <property type="term" value="P:protein import into peroxisome matrix, docking"/>
    <property type="evidence" value="ECO:0007669"/>
    <property type="project" value="UniProtKB-UniRule"/>
</dbReference>
<feature type="transmembrane region" description="Helical" evidence="12">
    <location>
        <begin position="206"/>
        <end position="228"/>
    </location>
</feature>
<dbReference type="Pfam" id="PF04695">
    <property type="entry name" value="Pex14_N"/>
    <property type="match status" value="1"/>
</dbReference>
<dbReference type="InterPro" id="IPR036388">
    <property type="entry name" value="WH-like_DNA-bd_sf"/>
</dbReference>
<feature type="compositionally biased region" description="Pro residues" evidence="11">
    <location>
        <begin position="183"/>
        <end position="193"/>
    </location>
</feature>
<keyword evidence="6 10" id="KW-0576">Peroxisome</keyword>
<dbReference type="VEuPathDB" id="FungiDB:RhiirFUN_019651"/>
<dbReference type="GO" id="GO:1990429">
    <property type="term" value="C:peroxisomal importomer complex"/>
    <property type="evidence" value="ECO:0007669"/>
    <property type="project" value="TreeGrafter"/>
</dbReference>
<dbReference type="InterPro" id="IPR025655">
    <property type="entry name" value="PEX14"/>
</dbReference>
<comment type="function">
    <text evidence="10">Component of the PEX13-PEX14 docking complex, a translocon channel that specifically mediates the import of peroxisomal cargo proteins bound to PEX5 receptor. The PEX13-PEX14 docking complex forms a large import pore which can be opened to a diameter of about 9 nm. Mechanistically, PEX5 receptor along with cargo proteins associates with the PEX14 subunit of the PEX13-PEX14 docking complex in the cytosol, leading to the insertion of the receptor into the organelle membrane with the concomitant translocation of the cargo into the peroxisome matrix.</text>
</comment>
<dbReference type="GO" id="GO:0005102">
    <property type="term" value="F:signaling receptor binding"/>
    <property type="evidence" value="ECO:0007669"/>
    <property type="project" value="TreeGrafter"/>
</dbReference>
<evidence type="ECO:0000256" key="8">
    <source>
        <dbReference type="ARBA" id="ARBA00029691"/>
    </source>
</evidence>
<evidence type="ECO:0000256" key="3">
    <source>
        <dbReference type="ARBA" id="ARBA00022927"/>
    </source>
</evidence>
<proteinExistence type="inferred from homology"/>
<accession>A0A2N0P5J0</accession>
<evidence type="ECO:0000256" key="2">
    <source>
        <dbReference type="ARBA" id="ARBA00022448"/>
    </source>
</evidence>
<comment type="subcellular location">
    <subcellularLocation>
        <location evidence="9 10">Peroxisome membrane</location>
    </subcellularLocation>
</comment>
<protein>
    <recommendedName>
        <fullName evidence="7 10">Peroxisomal membrane protein PEX14</fullName>
    </recommendedName>
    <alternativeName>
        <fullName evidence="8 10">Peroxin-14</fullName>
    </alternativeName>
</protein>
<keyword evidence="2 10" id="KW-0813">Transport</keyword>
<keyword evidence="12" id="KW-0812">Transmembrane</keyword>
<feature type="region of interest" description="Disordered" evidence="11">
    <location>
        <begin position="55"/>
        <end position="87"/>
    </location>
</feature>
<reference evidence="14 15" key="1">
    <citation type="submission" date="2016-04" db="EMBL/GenBank/DDBJ databases">
        <title>Genome analyses suggest a sexual origin of heterokaryosis in a supposedly ancient asexual fungus.</title>
        <authorList>
            <person name="Ropars J."/>
            <person name="Sedzielewska K."/>
            <person name="Noel J."/>
            <person name="Charron P."/>
            <person name="Farinelli L."/>
            <person name="Marton T."/>
            <person name="Kruger M."/>
            <person name="Pelin A."/>
            <person name="Brachmann A."/>
            <person name="Corradi N."/>
        </authorList>
    </citation>
    <scope>NUCLEOTIDE SEQUENCE [LARGE SCALE GENOMIC DNA]</scope>
    <source>
        <strain evidence="14 15">A5</strain>
    </source>
</reference>
<feature type="domain" description="Peroxisome membrane anchor protein Pex14p N-terminal" evidence="13">
    <location>
        <begin position="113"/>
        <end position="153"/>
    </location>
</feature>
<evidence type="ECO:0000256" key="11">
    <source>
        <dbReference type="SAM" id="MobiDB-lite"/>
    </source>
</evidence>
<reference evidence="14 15" key="2">
    <citation type="submission" date="2017-09" db="EMBL/GenBank/DDBJ databases">
        <title>Extensive intraspecific genome diversity in a model arbuscular mycorrhizal fungus.</title>
        <authorList>
            <person name="Chen E.C."/>
            <person name="Morin E."/>
            <person name="Beaudet D."/>
            <person name="Noel J."/>
            <person name="Ndikumana S."/>
            <person name="Charron P."/>
            <person name="St-Onge C."/>
            <person name="Giorgi J."/>
            <person name="Grigoriev I.V."/>
            <person name="Roux C."/>
            <person name="Martin F.M."/>
            <person name="Corradi N."/>
        </authorList>
    </citation>
    <scope>NUCLEOTIDE SEQUENCE [LARGE SCALE GENOMIC DNA]</scope>
    <source>
        <strain evidence="14 15">A5</strain>
    </source>
</reference>
<dbReference type="PANTHER" id="PTHR23058:SF0">
    <property type="entry name" value="PEROXISOMAL MEMBRANE PROTEIN PEX14"/>
    <property type="match status" value="1"/>
</dbReference>
<dbReference type="Proteomes" id="UP000232722">
    <property type="component" value="Unassembled WGS sequence"/>
</dbReference>
<keyword evidence="3 10" id="KW-0653">Protein transport</keyword>
<evidence type="ECO:0000256" key="9">
    <source>
        <dbReference type="ARBA" id="ARBA00046271"/>
    </source>
</evidence>
<dbReference type="InterPro" id="IPR006785">
    <property type="entry name" value="Pex14_N"/>
</dbReference>
<comment type="similarity">
    <text evidence="1 10">Belongs to the peroxin-14 family.</text>
</comment>
<evidence type="ECO:0000256" key="4">
    <source>
        <dbReference type="ARBA" id="ARBA00023010"/>
    </source>
</evidence>
<feature type="compositionally biased region" description="Low complexity" evidence="11">
    <location>
        <begin position="393"/>
        <end position="411"/>
    </location>
</feature>
<name>A0A2N0P5J0_9GLOM</name>
<keyword evidence="5 10" id="KW-0472">Membrane</keyword>
<sequence>MKESDDKFQDATLANNSPAAGEKENGRQAALDVGIATNNDTNITNSDKVDKVRELLGQRMTPEERERKKKELIEKQKEARQRAGRTEEVQLNGENTNVADTNATNAIQPTQPRENLILPAIKFLSSPQVRNANEDKKVKFLLSKGLTQAEIDIAKNRVDKEQSVTPPVVNPRMMGSETITQPPTDPTDPPPVPPRTYQMTATRTPLWRQLIVVLLVTGAFSAAMIAVIKKFLGPAVTAIIFAKQQLFSHQLNLFRMFNESLSTILSLRKSTSPSKPLERNNVNEDDESLTPYEIDEISTPPTLLAPLATDLSELTEKLSIHQQNLAKYDTMPDLQLSLTSLATYLSSSIYSFSSWSSSNDRDSSVSQVRSEIRSLKGLLINRRNFPKIPPVPSYSTQSQQSSSRSQQPQQQVDTLNEDVE</sequence>
<evidence type="ECO:0000313" key="14">
    <source>
        <dbReference type="EMBL" id="PKC02100.1"/>
    </source>
</evidence>
<feature type="region of interest" description="Disordered" evidence="11">
    <location>
        <begin position="162"/>
        <end position="193"/>
    </location>
</feature>
<evidence type="ECO:0000256" key="5">
    <source>
        <dbReference type="ARBA" id="ARBA00023136"/>
    </source>
</evidence>
<dbReference type="VEuPathDB" id="FungiDB:FUN_018271"/>
<evidence type="ECO:0000313" key="15">
    <source>
        <dbReference type="Proteomes" id="UP000232722"/>
    </source>
</evidence>
<keyword evidence="4" id="KW-0811">Translocation</keyword>
<dbReference type="EMBL" id="LLXJ01001455">
    <property type="protein sequence ID" value="PKC02100.1"/>
    <property type="molecule type" value="Genomic_DNA"/>
</dbReference>
<dbReference type="VEuPathDB" id="FungiDB:RhiirA1_471058"/>
<comment type="caution">
    <text evidence="14">The sequence shown here is derived from an EMBL/GenBank/DDBJ whole genome shotgun (WGS) entry which is preliminary data.</text>
</comment>
<dbReference type="AlphaFoldDB" id="A0A2N0P5J0"/>
<evidence type="ECO:0000256" key="7">
    <source>
        <dbReference type="ARBA" id="ARBA00029502"/>
    </source>
</evidence>
<gene>
    <name evidence="14" type="ORF">RhiirA5_425738</name>
</gene>
<keyword evidence="12" id="KW-1133">Transmembrane helix</keyword>
<evidence type="ECO:0000256" key="6">
    <source>
        <dbReference type="ARBA" id="ARBA00023140"/>
    </source>
</evidence>